<feature type="non-terminal residue" evidence="1">
    <location>
        <position position="1"/>
    </location>
</feature>
<organism evidence="1">
    <name type="scientific">Lygus hesperus</name>
    <name type="common">Western plant bug</name>
    <dbReference type="NCBI Taxonomy" id="30085"/>
    <lineage>
        <taxon>Eukaryota</taxon>
        <taxon>Metazoa</taxon>
        <taxon>Ecdysozoa</taxon>
        <taxon>Arthropoda</taxon>
        <taxon>Hexapoda</taxon>
        <taxon>Insecta</taxon>
        <taxon>Pterygota</taxon>
        <taxon>Neoptera</taxon>
        <taxon>Paraneoptera</taxon>
        <taxon>Hemiptera</taxon>
        <taxon>Heteroptera</taxon>
        <taxon>Panheteroptera</taxon>
        <taxon>Cimicomorpha</taxon>
        <taxon>Miridae</taxon>
        <taxon>Mirini</taxon>
        <taxon>Lygus</taxon>
    </lineage>
</organism>
<proteinExistence type="predicted"/>
<name>A0A0A9VVR7_LYGHE</name>
<keyword evidence="1" id="KW-0808">Transferase</keyword>
<dbReference type="PANTHER" id="PTHR33332">
    <property type="entry name" value="REVERSE TRANSCRIPTASE DOMAIN-CONTAINING PROTEIN"/>
    <property type="match status" value="1"/>
</dbReference>
<dbReference type="GO" id="GO:0003964">
    <property type="term" value="F:RNA-directed DNA polymerase activity"/>
    <property type="evidence" value="ECO:0007669"/>
    <property type="project" value="UniProtKB-KW"/>
</dbReference>
<reference evidence="1" key="2">
    <citation type="submission" date="2014-07" db="EMBL/GenBank/DDBJ databases">
        <authorList>
            <person name="Hull J."/>
        </authorList>
    </citation>
    <scope>NUCLEOTIDE SEQUENCE</scope>
</reference>
<reference evidence="1" key="1">
    <citation type="journal article" date="2014" name="PLoS ONE">
        <title>Transcriptome-Based Identification of ABC Transporters in the Western Tarnished Plant Bug Lygus hesperus.</title>
        <authorList>
            <person name="Hull J.J."/>
            <person name="Chaney K."/>
            <person name="Geib S.M."/>
            <person name="Fabrick J.A."/>
            <person name="Brent C.S."/>
            <person name="Walsh D."/>
            <person name="Lavine L.C."/>
        </authorList>
    </citation>
    <scope>NUCLEOTIDE SEQUENCE</scope>
</reference>
<gene>
    <name evidence="1" type="primary">pol_11</name>
    <name evidence="1" type="ORF">CM83_105082</name>
</gene>
<dbReference type="AlphaFoldDB" id="A0A0A9VVR7"/>
<sequence>QDTSFLSLFADDITAVVQGSSVEGLESNMTALSELIESLCDVNGLRLNSDKTQSLTFQLNGPLTRSVNLLGVVVDNRISWVQHVDKLSSKLASCNFMLRRLSRCVSPEILRSVYFACFHSRLSYCVQLWGNSPHSHRIFVLQKKALR</sequence>
<accession>A0A0A9VVR7</accession>
<protein>
    <submittedName>
        <fullName evidence="1">RNA-directed DNA polymerase from mobile element jockey</fullName>
    </submittedName>
</protein>
<keyword evidence="1" id="KW-0548">Nucleotidyltransferase</keyword>
<dbReference type="EMBL" id="GBHO01044313">
    <property type="protein sequence ID" value="JAF99290.1"/>
    <property type="molecule type" value="Transcribed_RNA"/>
</dbReference>
<keyword evidence="1" id="KW-0695">RNA-directed DNA polymerase</keyword>
<evidence type="ECO:0000313" key="1">
    <source>
        <dbReference type="EMBL" id="JAF99290.1"/>
    </source>
</evidence>
<feature type="non-terminal residue" evidence="1">
    <location>
        <position position="147"/>
    </location>
</feature>